<dbReference type="PROSITE" id="PS50042">
    <property type="entry name" value="CNMP_BINDING_3"/>
    <property type="match status" value="1"/>
</dbReference>
<keyword evidence="4 7" id="KW-0812">Transmembrane</keyword>
<keyword evidence="11" id="KW-1185">Reference proteome</keyword>
<feature type="signal peptide" evidence="8">
    <location>
        <begin position="1"/>
        <end position="22"/>
    </location>
</feature>
<evidence type="ECO:0000256" key="6">
    <source>
        <dbReference type="ARBA" id="ARBA00023237"/>
    </source>
</evidence>
<evidence type="ECO:0000256" key="8">
    <source>
        <dbReference type="SAM" id="SignalP"/>
    </source>
</evidence>
<dbReference type="EMBL" id="FUYS01000011">
    <property type="protein sequence ID" value="SKB88015.1"/>
    <property type="molecule type" value="Genomic_DNA"/>
</dbReference>
<dbReference type="Proteomes" id="UP000190541">
    <property type="component" value="Unassembled WGS sequence"/>
</dbReference>
<proteinExistence type="inferred from homology"/>
<evidence type="ECO:0000256" key="5">
    <source>
        <dbReference type="ARBA" id="ARBA00023136"/>
    </source>
</evidence>
<feature type="domain" description="Cyclic nucleotide-binding" evidence="9">
    <location>
        <begin position="776"/>
        <end position="829"/>
    </location>
</feature>
<evidence type="ECO:0000256" key="1">
    <source>
        <dbReference type="ARBA" id="ARBA00004571"/>
    </source>
</evidence>
<evidence type="ECO:0000313" key="11">
    <source>
        <dbReference type="Proteomes" id="UP000190541"/>
    </source>
</evidence>
<evidence type="ECO:0000256" key="4">
    <source>
        <dbReference type="ARBA" id="ARBA00022692"/>
    </source>
</evidence>
<dbReference type="InterPro" id="IPR037066">
    <property type="entry name" value="Plug_dom_sf"/>
</dbReference>
<dbReference type="STRING" id="623280.SAMN05660226_03615"/>
<dbReference type="InterPro" id="IPR023997">
    <property type="entry name" value="TonB-dep_OMP_SusC/RagA_CS"/>
</dbReference>
<dbReference type="Gene3D" id="2.40.170.20">
    <property type="entry name" value="TonB-dependent receptor, beta-barrel domain"/>
    <property type="match status" value="1"/>
</dbReference>
<keyword evidence="5 7" id="KW-0472">Membrane</keyword>
<evidence type="ECO:0000256" key="2">
    <source>
        <dbReference type="ARBA" id="ARBA00022448"/>
    </source>
</evidence>
<organism evidence="10 11">
    <name type="scientific">Parapedobacter luteus</name>
    <dbReference type="NCBI Taxonomy" id="623280"/>
    <lineage>
        <taxon>Bacteria</taxon>
        <taxon>Pseudomonadati</taxon>
        <taxon>Bacteroidota</taxon>
        <taxon>Sphingobacteriia</taxon>
        <taxon>Sphingobacteriales</taxon>
        <taxon>Sphingobacteriaceae</taxon>
        <taxon>Parapedobacter</taxon>
    </lineage>
</organism>
<name>A0A1T5EVN6_9SPHI</name>
<dbReference type="NCBIfam" id="TIGR04056">
    <property type="entry name" value="OMP_RagA_SusC"/>
    <property type="match status" value="1"/>
</dbReference>
<keyword evidence="2 7" id="KW-0813">Transport</keyword>
<dbReference type="Pfam" id="PF07715">
    <property type="entry name" value="Plug"/>
    <property type="match status" value="1"/>
</dbReference>
<dbReference type="SUPFAM" id="SSF56935">
    <property type="entry name" value="Porins"/>
    <property type="match status" value="1"/>
</dbReference>
<dbReference type="InterPro" id="IPR008969">
    <property type="entry name" value="CarboxyPept-like_regulatory"/>
</dbReference>
<gene>
    <name evidence="10" type="ORF">SAMN05660226_03615</name>
</gene>
<dbReference type="InterPro" id="IPR039426">
    <property type="entry name" value="TonB-dep_rcpt-like"/>
</dbReference>
<dbReference type="InterPro" id="IPR012910">
    <property type="entry name" value="Plug_dom"/>
</dbReference>
<dbReference type="Pfam" id="PF13715">
    <property type="entry name" value="CarbopepD_reg_2"/>
    <property type="match status" value="1"/>
</dbReference>
<dbReference type="Gene3D" id="2.60.40.1120">
    <property type="entry name" value="Carboxypeptidase-like, regulatory domain"/>
    <property type="match status" value="1"/>
</dbReference>
<dbReference type="NCBIfam" id="TIGR04057">
    <property type="entry name" value="SusC_RagA_signa"/>
    <property type="match status" value="1"/>
</dbReference>
<dbReference type="AlphaFoldDB" id="A0A1T5EVN6"/>
<evidence type="ECO:0000256" key="3">
    <source>
        <dbReference type="ARBA" id="ARBA00022452"/>
    </source>
</evidence>
<evidence type="ECO:0000256" key="7">
    <source>
        <dbReference type="PROSITE-ProRule" id="PRU01360"/>
    </source>
</evidence>
<dbReference type="InterPro" id="IPR000595">
    <property type="entry name" value="cNMP-bd_dom"/>
</dbReference>
<keyword evidence="8" id="KW-0732">Signal</keyword>
<reference evidence="10 11" key="1">
    <citation type="submission" date="2017-02" db="EMBL/GenBank/DDBJ databases">
        <authorList>
            <person name="Peterson S.W."/>
        </authorList>
    </citation>
    <scope>NUCLEOTIDE SEQUENCE [LARGE SCALE GENOMIC DNA]</scope>
    <source>
        <strain evidence="10 11">DSM 22899</strain>
    </source>
</reference>
<evidence type="ECO:0000313" key="10">
    <source>
        <dbReference type="EMBL" id="SKB88015.1"/>
    </source>
</evidence>
<dbReference type="GO" id="GO:0009279">
    <property type="term" value="C:cell outer membrane"/>
    <property type="evidence" value="ECO:0007669"/>
    <property type="project" value="UniProtKB-SubCell"/>
</dbReference>
<feature type="chain" id="PRO_5010517465" evidence="8">
    <location>
        <begin position="23"/>
        <end position="1004"/>
    </location>
</feature>
<dbReference type="InterPro" id="IPR036942">
    <property type="entry name" value="Beta-barrel_TonB_sf"/>
</dbReference>
<comment type="subcellular location">
    <subcellularLocation>
        <location evidence="1 7">Cell outer membrane</location>
        <topology evidence="1 7">Multi-pass membrane protein</topology>
    </subcellularLocation>
</comment>
<accession>A0A1T5EVN6</accession>
<evidence type="ECO:0000259" key="9">
    <source>
        <dbReference type="PROSITE" id="PS50042"/>
    </source>
</evidence>
<protein>
    <submittedName>
        <fullName evidence="10">TonB-linked outer membrane protein, SusC/RagA family</fullName>
    </submittedName>
</protein>
<keyword evidence="6 7" id="KW-0998">Cell outer membrane</keyword>
<comment type="similarity">
    <text evidence="7">Belongs to the TonB-dependent receptor family.</text>
</comment>
<dbReference type="SUPFAM" id="SSF49464">
    <property type="entry name" value="Carboxypeptidase regulatory domain-like"/>
    <property type="match status" value="1"/>
</dbReference>
<dbReference type="Gene3D" id="2.170.130.10">
    <property type="entry name" value="TonB-dependent receptor, plug domain"/>
    <property type="match status" value="1"/>
</dbReference>
<dbReference type="OrthoDB" id="9768177at2"/>
<sequence>MKAKIQHMLTLLFVCWMALGFAQQTTITGSVYDAEGNRLPGVSVAVRGTNVSTLTNAEGQYTINAQVGQTLVFTYIGLQTEEREVGQRAVIDVNMVTSTSSLDEVVIVGYGTQSKRLLTDNVAKLTSSDIAEIPSPGFQNTLAGKAAGVQVMQTNGKVEGGISIRVRGVASVGAGSDPLYVLDGMPLINRDESSDAPQNPLLTISPNEIESIDILKDASASAIYGSRGANGVVIITTKRGKRGRASISANVSHGISEPTRLREWLSAEEYMELLTEAAINSYGEEDGRAEAEWLFGFLSDGADWRNGQYHNTDWQGLALVRGHVSDADLSISGGNENTTYFFSGAYNNTDGIVRGNAMERINSRVNVTHEFNDRFSAGANLSFSRTTIDRISNDNAFVTPLQAIAQPALSAAFLDNGEPNPNTLYANFLLQDRHAFFNTIVRRVNGKAFAEYRFLPNLKFNTDFGYDLYYQTEDSYTGRLAPFQSTNGEGFATSVGTESYITSNYFTYEQALNDIHDVDVVVGMEYNHARRRFQSVTGIEFPSDDFQSIGSAAQITAGSSTFTSYAFLSYFARANYSLMDRYLFKASIRRDGSSRFGRDNRYGTFAAVSAGWVLSEEDFLSDSDVLSFLKIRGSWGQSGNAEIGDFASLGLFGAVSYRQRAGIFPTQAANPFLTWESVEQTDIGIDYGFLDNRISGELDYYVKRSDGLLFDVPLPATSGFPTVLRNVGLLENRGVEFVLNTQNVQKDRFTWNTSLNIAYNKNTVKELPNGQDVVIGQNILREGEPINAFYLLEYAGVDVDNGDALYYVNSRNPDGTLNRETTNDPNAANRVVLGAPLPNWIGGFTSNLVYRDFDFSFTFQGEWGASIYNLGGTYQSANGDYYDNQTRDQLRRWRQPGDITDVPQARLYGANGTAQSSRYLDGASFVRLRNLNVGYTLPSRITQQVGINRLRVYFAAFNLLTITNYKGYDPEARSDASSTEASRGIDFYSAPAAMTYSLGVNFNF</sequence>
<dbReference type="PROSITE" id="PS52016">
    <property type="entry name" value="TONB_DEPENDENT_REC_3"/>
    <property type="match status" value="1"/>
</dbReference>
<dbReference type="RefSeq" id="WP_079718247.1">
    <property type="nucleotide sequence ID" value="NZ_FUYS01000011.1"/>
</dbReference>
<keyword evidence="3 7" id="KW-1134">Transmembrane beta strand</keyword>
<dbReference type="InterPro" id="IPR023996">
    <property type="entry name" value="TonB-dep_OMP_SusC/RagA"/>
</dbReference>